<accession>A0A4R6LUI5</accession>
<dbReference type="RefSeq" id="WP_133514582.1">
    <property type="nucleotide sequence ID" value="NZ_SNWX01000006.1"/>
</dbReference>
<evidence type="ECO:0000313" key="2">
    <source>
        <dbReference type="Proteomes" id="UP000295064"/>
    </source>
</evidence>
<organism evidence="1 2">
    <name type="scientific">Halanaerobium saccharolyticum</name>
    <dbReference type="NCBI Taxonomy" id="43595"/>
    <lineage>
        <taxon>Bacteria</taxon>
        <taxon>Bacillati</taxon>
        <taxon>Bacillota</taxon>
        <taxon>Clostridia</taxon>
        <taxon>Halanaerobiales</taxon>
        <taxon>Halanaerobiaceae</taxon>
        <taxon>Halanaerobium</taxon>
    </lineage>
</organism>
<comment type="caution">
    <text evidence="1">The sequence shown here is derived from an EMBL/GenBank/DDBJ whole genome shotgun (WGS) entry which is preliminary data.</text>
</comment>
<proteinExistence type="predicted"/>
<sequence length="75" mass="8858">MEPKYSSINKKGELIVNHDRYKRQIKGLLKDYWALVFKMQSEEEVAKWDLDHFLEARAALEVFNEEIKNSSEGGR</sequence>
<dbReference type="Proteomes" id="UP000295064">
    <property type="component" value="Unassembled WGS sequence"/>
</dbReference>
<reference evidence="1 2" key="1">
    <citation type="submission" date="2019-03" db="EMBL/GenBank/DDBJ databases">
        <title>Subsurface microbial communities from deep shales in Ohio and West Virginia, USA.</title>
        <authorList>
            <person name="Wrighton K."/>
        </authorList>
    </citation>
    <scope>NUCLEOTIDE SEQUENCE [LARGE SCALE GENOMIC DNA]</scope>
    <source>
        <strain evidence="1 2">MA284_T2</strain>
    </source>
</reference>
<name>A0A4R6LUI5_9FIRM</name>
<dbReference type="EMBL" id="SNWX01000006">
    <property type="protein sequence ID" value="TDO92353.1"/>
    <property type="molecule type" value="Genomic_DNA"/>
</dbReference>
<gene>
    <name evidence="1" type="ORF">DFR79_106166</name>
</gene>
<evidence type="ECO:0000313" key="1">
    <source>
        <dbReference type="EMBL" id="TDO92353.1"/>
    </source>
</evidence>
<protein>
    <submittedName>
        <fullName evidence="1">Uncharacterized protein</fullName>
    </submittedName>
</protein>
<dbReference type="AlphaFoldDB" id="A0A4R6LUI5"/>